<keyword evidence="6" id="KW-0675">Receptor</keyword>
<keyword evidence="3 10" id="KW-1133">Transmembrane helix</keyword>
<feature type="transmembrane region" description="Helical" evidence="10">
    <location>
        <begin position="1013"/>
        <end position="1035"/>
    </location>
</feature>
<dbReference type="InParanoid" id="A0A0L0HBP8"/>
<keyword evidence="7" id="KW-0325">Glycoprotein</keyword>
<comment type="subcellular location">
    <subcellularLocation>
        <location evidence="1">Membrane</location>
        <topology evidence="1">Multi-pass membrane protein</topology>
    </subcellularLocation>
</comment>
<dbReference type="eggNOG" id="KOG1055">
    <property type="taxonomic scope" value="Eukaryota"/>
</dbReference>
<keyword evidence="5 10" id="KW-0472">Membrane</keyword>
<dbReference type="PANTHER" id="PTHR10519:SF79">
    <property type="entry name" value="RECEPTOR LIGAND BINDING REGION DOMAIN-CONTAINING PROTEIN"/>
    <property type="match status" value="1"/>
</dbReference>
<feature type="region of interest" description="Disordered" evidence="9">
    <location>
        <begin position="1348"/>
        <end position="1368"/>
    </location>
</feature>
<keyword evidence="4" id="KW-0297">G-protein coupled receptor</keyword>
<dbReference type="PANTHER" id="PTHR10519">
    <property type="entry name" value="GABA-B RECEPTOR"/>
    <property type="match status" value="1"/>
</dbReference>
<feature type="transmembrane region" description="Helical" evidence="10">
    <location>
        <begin position="945"/>
        <end position="969"/>
    </location>
</feature>
<dbReference type="OrthoDB" id="2116838at2759"/>
<reference evidence="13 14" key="1">
    <citation type="submission" date="2009-08" db="EMBL/GenBank/DDBJ databases">
        <title>The Genome Sequence of Spizellomyces punctatus strain DAOM BR117.</title>
        <authorList>
            <consortium name="The Broad Institute Genome Sequencing Platform"/>
            <person name="Russ C."/>
            <person name="Cuomo C."/>
            <person name="Shea T."/>
            <person name="Young S.K."/>
            <person name="Zeng Q."/>
            <person name="Koehrsen M."/>
            <person name="Haas B."/>
            <person name="Borodovsky M."/>
            <person name="Guigo R."/>
            <person name="Alvarado L."/>
            <person name="Berlin A."/>
            <person name="Bochicchio J."/>
            <person name="Borenstein D."/>
            <person name="Chapman S."/>
            <person name="Chen Z."/>
            <person name="Engels R."/>
            <person name="Freedman E."/>
            <person name="Gellesch M."/>
            <person name="Goldberg J."/>
            <person name="Griggs A."/>
            <person name="Gujja S."/>
            <person name="Heiman D."/>
            <person name="Hepburn T."/>
            <person name="Howarth C."/>
            <person name="Jen D."/>
            <person name="Larson L."/>
            <person name="Lewis B."/>
            <person name="Mehta T."/>
            <person name="Park D."/>
            <person name="Pearson M."/>
            <person name="Roberts A."/>
            <person name="Saif S."/>
            <person name="Shenoy N."/>
            <person name="Sisk P."/>
            <person name="Stolte C."/>
            <person name="Sykes S."/>
            <person name="Thomson T."/>
            <person name="Walk T."/>
            <person name="White J."/>
            <person name="Yandava C."/>
            <person name="Burger G."/>
            <person name="Gray M.W."/>
            <person name="Holland P.W.H."/>
            <person name="King N."/>
            <person name="Lang F.B.F."/>
            <person name="Roger A.J."/>
            <person name="Ruiz-Trillo I."/>
            <person name="Lander E."/>
            <person name="Nusbaum C."/>
        </authorList>
    </citation>
    <scope>NUCLEOTIDE SEQUENCE [LARGE SCALE GENOMIC DNA]</scope>
    <source>
        <strain evidence="13 14">DAOM BR117</strain>
    </source>
</reference>
<evidence type="ECO:0000256" key="1">
    <source>
        <dbReference type="ARBA" id="ARBA00004141"/>
    </source>
</evidence>
<dbReference type="GeneID" id="27689607"/>
<evidence type="ECO:0000259" key="12">
    <source>
        <dbReference type="PROSITE" id="PS50259"/>
    </source>
</evidence>
<dbReference type="VEuPathDB" id="FungiDB:SPPG_06284"/>
<keyword evidence="11" id="KW-0732">Signal</keyword>
<feature type="transmembrane region" description="Helical" evidence="10">
    <location>
        <begin position="1138"/>
        <end position="1160"/>
    </location>
</feature>
<evidence type="ECO:0000256" key="2">
    <source>
        <dbReference type="ARBA" id="ARBA00022692"/>
    </source>
</evidence>
<feature type="transmembrane region" description="Helical" evidence="10">
    <location>
        <begin position="981"/>
        <end position="1001"/>
    </location>
</feature>
<dbReference type="Pfam" id="PF00003">
    <property type="entry name" value="7tm_3"/>
    <property type="match status" value="1"/>
</dbReference>
<dbReference type="PROSITE" id="PS50259">
    <property type="entry name" value="G_PROTEIN_RECEP_F3_4"/>
    <property type="match status" value="1"/>
</dbReference>
<dbReference type="EMBL" id="KQ257460">
    <property type="protein sequence ID" value="KNC98602.1"/>
    <property type="molecule type" value="Genomic_DNA"/>
</dbReference>
<evidence type="ECO:0000256" key="9">
    <source>
        <dbReference type="SAM" id="MobiDB-lite"/>
    </source>
</evidence>
<dbReference type="Proteomes" id="UP000053201">
    <property type="component" value="Unassembled WGS sequence"/>
</dbReference>
<feature type="transmembrane region" description="Helical" evidence="10">
    <location>
        <begin position="1166"/>
        <end position="1187"/>
    </location>
</feature>
<dbReference type="InterPro" id="IPR017978">
    <property type="entry name" value="GPCR_3_C"/>
</dbReference>
<sequence>MTAVWKCVWALLYLAIVSNAYTVISVDQRLVGDDVTTFSDLAIAWSTLTALNSTDQFHIDIATGIYELPPASVFHLTTGSIINAANLSETVTIVVGGAEITVNSAWWEFNGISMDVQSDAAFSVSASAGGSITFTGSSVSGTSNSQVTVTGDNSTIVISDSTFTDLYLAIGGTSLSSLSFSSISLSNCTYIPDLPYNEECFAPIFFALRTSTLVMNNISYTNNHGTFLYALDFGEASLTNLTVADSTYPCALIIVRGGTVTGTEIDVIGNQVENPGDVAVIRLYMEAGGPTNSSWNNLYLKGNGAQTGLLDYVIWFREETQLPSVHTLSNVVFEDNTAFSCFRAQGVALTVDMKQFTLSENHCGNWVENGAHINVEEGMFEGNINVLGYPFWSIYGETTASFNTFTVKNHTEHRDNFLTVDFEASVTMDNCIFQDSWAYVGMFSIYGELSMSHCQIHTTTIMSGSLFRFEDPFGTPKISTLSDVHISDVTAGSGQMVYIALDQTLHVQDGSTFYRNKGSLYAEAGASLIVESTVFGDNRPVGAINANGNVDVNNCTFQNNYQSDSGGAIRFSPKDSITMLSIRKSTFELNEAGLDGGAIAVNLPSTSQFSMEDLTFRSNRAYRGGAIYQMNGLVGLDKSMLTAAAFLNNSAIWQGDDIATGLARIDISGIMNISQLSGAMLPDIDITSRDAFGQLFIARPNEPLYIGLQLSDPSMGQIVGTLSKPSLGGRAKLGSIKLYAQPAKYNITVRSMTAYYDPNVFRSSIPVLVENCTDAGMENKMIGTGIKFPSCVPITCTLGCPKANGFCQQDYCHCHPGRDGVDCSSFTGMRDSISVDLRAAELGTNSLFRRDVSASIIDGTTRDMILQKVADALLLPNKQIYFRSMVNHGDIVTFQFSVIDKSGTFVEGVALEPYTLTLSNLALPISAIDRTDSAKVYIDIREGPVILILVLAAISILMTIVTIAALLVYKTQQVVKASAPSFGILILCGCLLGYLLPFLYVGRPSHSSCVAQIWIGGLSFSIAIGNLISKNYRIFRIFNSSNHGNTRGAALPDHKILRISFAILFMELIIDAIWTAVAPLQPSLADHGTVREWTCDSTSAANVPMTIIATTYKLCLLIFACGLAYKTRNANLYSESKAITIACYALVVCAAVVLPVVLLTNTGEVLAFYLKSAGIYLSGWISTFFLFHTRLSTAVAESKPPGSSAWSNGSDERSKSWKSKVLKEKVPEVDDNKKEKKADAGYLCHVLTRGLFSDTWVPARFSVNSSGTTFFIKVSKRAKGIFGQSIPNIAIKLQYVDHYAVEDQWSVISLVSNSFSTTIKFRQESEYQLVKQVTAERIIKNSEGSFIKSGTTEKGTTLRSKKQSARSP</sequence>
<feature type="chain" id="PRO_5005539834" description="G-protein coupled receptors family 3 profile domain-containing protein" evidence="11">
    <location>
        <begin position="21"/>
        <end position="1368"/>
    </location>
</feature>
<keyword evidence="14" id="KW-1185">Reference proteome</keyword>
<proteinExistence type="predicted"/>
<evidence type="ECO:0000256" key="11">
    <source>
        <dbReference type="SAM" id="SignalP"/>
    </source>
</evidence>
<dbReference type="InterPro" id="IPR011050">
    <property type="entry name" value="Pectin_lyase_fold/virulence"/>
</dbReference>
<evidence type="ECO:0000256" key="8">
    <source>
        <dbReference type="ARBA" id="ARBA00023224"/>
    </source>
</evidence>
<feature type="transmembrane region" description="Helical" evidence="10">
    <location>
        <begin position="1107"/>
        <end position="1126"/>
    </location>
</feature>
<dbReference type="GO" id="GO:0004965">
    <property type="term" value="F:G protein-coupled GABA receptor activity"/>
    <property type="evidence" value="ECO:0007669"/>
    <property type="project" value="InterPro"/>
</dbReference>
<evidence type="ECO:0000256" key="10">
    <source>
        <dbReference type="SAM" id="Phobius"/>
    </source>
</evidence>
<dbReference type="GO" id="GO:0007214">
    <property type="term" value="P:gamma-aminobutyric acid signaling pathway"/>
    <property type="evidence" value="ECO:0007669"/>
    <property type="project" value="TreeGrafter"/>
</dbReference>
<evidence type="ECO:0000256" key="7">
    <source>
        <dbReference type="ARBA" id="ARBA00023180"/>
    </source>
</evidence>
<evidence type="ECO:0000256" key="4">
    <source>
        <dbReference type="ARBA" id="ARBA00023040"/>
    </source>
</evidence>
<organism evidence="13 14">
    <name type="scientific">Spizellomyces punctatus (strain DAOM BR117)</name>
    <dbReference type="NCBI Taxonomy" id="645134"/>
    <lineage>
        <taxon>Eukaryota</taxon>
        <taxon>Fungi</taxon>
        <taxon>Fungi incertae sedis</taxon>
        <taxon>Chytridiomycota</taxon>
        <taxon>Chytridiomycota incertae sedis</taxon>
        <taxon>Chytridiomycetes</taxon>
        <taxon>Spizellomycetales</taxon>
        <taxon>Spizellomycetaceae</taxon>
        <taxon>Spizellomyces</taxon>
    </lineage>
</organism>
<evidence type="ECO:0000256" key="6">
    <source>
        <dbReference type="ARBA" id="ARBA00023170"/>
    </source>
</evidence>
<dbReference type="GO" id="GO:0038039">
    <property type="term" value="C:G protein-coupled receptor heterodimeric complex"/>
    <property type="evidence" value="ECO:0007669"/>
    <property type="project" value="TreeGrafter"/>
</dbReference>
<evidence type="ECO:0000313" key="13">
    <source>
        <dbReference type="EMBL" id="KNC98602.1"/>
    </source>
</evidence>
<accession>A0A0L0HBP8</accession>
<dbReference type="SUPFAM" id="SSF51126">
    <property type="entry name" value="Pectin lyase-like"/>
    <property type="match status" value="2"/>
</dbReference>
<dbReference type="InterPro" id="IPR002455">
    <property type="entry name" value="GPCR3_GABA-B"/>
</dbReference>
<keyword evidence="2 10" id="KW-0812">Transmembrane</keyword>
<feature type="domain" description="G-protein coupled receptors family 3 profile" evidence="12">
    <location>
        <begin position="944"/>
        <end position="1191"/>
    </location>
</feature>
<protein>
    <recommendedName>
        <fullName evidence="12">G-protein coupled receptors family 3 profile domain-containing protein</fullName>
    </recommendedName>
</protein>
<keyword evidence="8" id="KW-0807">Transducer</keyword>
<feature type="compositionally biased region" description="Basic residues" evidence="9">
    <location>
        <begin position="1359"/>
        <end position="1368"/>
    </location>
</feature>
<evidence type="ECO:0000313" key="14">
    <source>
        <dbReference type="Proteomes" id="UP000053201"/>
    </source>
</evidence>
<feature type="transmembrane region" description="Helical" evidence="10">
    <location>
        <begin position="1056"/>
        <end position="1077"/>
    </location>
</feature>
<name>A0A0L0HBP8_SPIPD</name>
<dbReference type="RefSeq" id="XP_016606642.1">
    <property type="nucleotide sequence ID" value="XM_016754500.1"/>
</dbReference>
<feature type="compositionally biased region" description="Polar residues" evidence="9">
    <location>
        <begin position="1348"/>
        <end position="1358"/>
    </location>
</feature>
<evidence type="ECO:0000256" key="5">
    <source>
        <dbReference type="ARBA" id="ARBA00023136"/>
    </source>
</evidence>
<dbReference type="STRING" id="645134.A0A0L0HBP8"/>
<gene>
    <name evidence="13" type="ORF">SPPG_06284</name>
</gene>
<evidence type="ECO:0000256" key="3">
    <source>
        <dbReference type="ARBA" id="ARBA00022989"/>
    </source>
</evidence>
<feature type="signal peptide" evidence="11">
    <location>
        <begin position="1"/>
        <end position="20"/>
    </location>
</feature>